<dbReference type="InterPro" id="IPR049069">
    <property type="entry name" value="MRB1590-like_C"/>
</dbReference>
<dbReference type="Pfam" id="PF21117">
    <property type="entry name" value="MRB1590_C"/>
    <property type="match status" value="1"/>
</dbReference>
<dbReference type="InterPro" id="IPR046833">
    <property type="entry name" value="ABC_N"/>
</dbReference>
<dbReference type="EMBL" id="DS469604">
    <property type="protein sequence ID" value="EDO39634.1"/>
    <property type="molecule type" value="Genomic_DNA"/>
</dbReference>
<organism evidence="4 5">
    <name type="scientific">Nematostella vectensis</name>
    <name type="common">Starlet sea anemone</name>
    <dbReference type="NCBI Taxonomy" id="45351"/>
    <lineage>
        <taxon>Eukaryota</taxon>
        <taxon>Metazoa</taxon>
        <taxon>Cnidaria</taxon>
        <taxon>Anthozoa</taxon>
        <taxon>Hexacorallia</taxon>
        <taxon>Actiniaria</taxon>
        <taxon>Edwardsiidae</taxon>
        <taxon>Nematostella</taxon>
    </lineage>
</organism>
<evidence type="ECO:0000259" key="1">
    <source>
        <dbReference type="Pfam" id="PF09818"/>
    </source>
</evidence>
<dbReference type="PANTHER" id="PTHR38149:SF1">
    <property type="entry name" value="ATPASE"/>
    <property type="match status" value="1"/>
</dbReference>
<evidence type="ECO:0000259" key="3">
    <source>
        <dbReference type="Pfam" id="PF21117"/>
    </source>
</evidence>
<dbReference type="Proteomes" id="UP000001593">
    <property type="component" value="Unassembled WGS sequence"/>
</dbReference>
<feature type="domain" description="ATPase of the ABC class N-terminal" evidence="2">
    <location>
        <begin position="4"/>
        <end position="123"/>
    </location>
</feature>
<dbReference type="HOGENOM" id="CLU_021720_2_0_1"/>
<name>A7S9M5_NEMVE</name>
<evidence type="ECO:0000259" key="2">
    <source>
        <dbReference type="Pfam" id="PF20446"/>
    </source>
</evidence>
<evidence type="ECO:0000313" key="5">
    <source>
        <dbReference type="Proteomes" id="UP000001593"/>
    </source>
</evidence>
<evidence type="ECO:0000313" key="4">
    <source>
        <dbReference type="EMBL" id="EDO39634.1"/>
    </source>
</evidence>
<dbReference type="PANTHER" id="PTHR38149">
    <property type="entry name" value="ATPASE"/>
    <property type="match status" value="1"/>
</dbReference>
<accession>A7S9M5</accession>
<keyword evidence="5" id="KW-1185">Reference proteome</keyword>
<feature type="domain" description="MRB1590-like C-terminal" evidence="3">
    <location>
        <begin position="409"/>
        <end position="501"/>
    </location>
</feature>
<dbReference type="Pfam" id="PF09818">
    <property type="entry name" value="ABC_ATPase"/>
    <property type="match status" value="1"/>
</dbReference>
<sequence>MDQSVANYPEFAISSKTQCTATADYLTRWFSSLVHSGGHDKNFGGGGWHGKKGGDIRIDIPSQHVLERTSCLVTKEQIEKLVIWAILQVRFTVSLPAHGRTIEGNACRRILTENLPGIIEKALPFQSQDKASLQRHVESVEDQTYLRAQLSALNLVAFVRDGAVLPRMSGADDRPMSADQAVLFQSPLSMRVDFKLPHSGRISGMGIPKGVSLIVGGGFHGKSTLLNAIEMGVYDHVPGDGREFVVTDSKALKIRAEDGRSIEKVDIRPFINNLPFGRDTSVFSTQDASGSTSQAGNIIEGLEAGATCLLIDEVRSLYDDFGVSTILVMGGSGDYFQVAGHVIMMDCYQAHDVTQKAKSIAAETIKTNPQTFLPFNMTKARIPLPQSLDASSGDREKVRVRGKTQFGFQVEFGNEEIDLSGCEQVVEKSQTHAIGDSILHARNNFMDGGSTMASVLQRMEADFNEKGLDVLCPHIPLGNYSRPRPLEIAAAINRYRSLRIK</sequence>
<gene>
    <name evidence="4" type="ORF">NEMVEDRAFT_v1g243783</name>
</gene>
<dbReference type="eggNOG" id="ENOG502QT9W">
    <property type="taxonomic scope" value="Eukaryota"/>
</dbReference>
<feature type="domain" description="ATPase of the ABC class C-terminal" evidence="1">
    <location>
        <begin position="130"/>
        <end position="314"/>
    </location>
</feature>
<dbReference type="OMA" id="IRDRRMQ"/>
<evidence type="ECO:0008006" key="6">
    <source>
        <dbReference type="Google" id="ProtNLM"/>
    </source>
</evidence>
<proteinExistence type="predicted"/>
<dbReference type="InterPro" id="IPR019195">
    <property type="entry name" value="ABC_ATPase_put"/>
</dbReference>
<dbReference type="AlphaFoldDB" id="A7S9M5"/>
<dbReference type="Pfam" id="PF20446">
    <property type="entry name" value="ABC_N"/>
    <property type="match status" value="1"/>
</dbReference>
<dbReference type="InterPro" id="IPR046834">
    <property type="entry name" value="ABC_ATPase_C"/>
</dbReference>
<dbReference type="InParanoid" id="A7S9M5"/>
<protein>
    <recommendedName>
        <fullName evidence="6">Isopentenyl-diphosphate delta-isomerase</fullName>
    </recommendedName>
</protein>
<reference evidence="4 5" key="1">
    <citation type="journal article" date="2007" name="Science">
        <title>Sea anemone genome reveals ancestral eumetazoan gene repertoire and genomic organization.</title>
        <authorList>
            <person name="Putnam N.H."/>
            <person name="Srivastava M."/>
            <person name="Hellsten U."/>
            <person name="Dirks B."/>
            <person name="Chapman J."/>
            <person name="Salamov A."/>
            <person name="Terry A."/>
            <person name="Shapiro H."/>
            <person name="Lindquist E."/>
            <person name="Kapitonov V.V."/>
            <person name="Jurka J."/>
            <person name="Genikhovich G."/>
            <person name="Grigoriev I.V."/>
            <person name="Lucas S.M."/>
            <person name="Steele R.E."/>
            <person name="Finnerty J.R."/>
            <person name="Technau U."/>
            <person name="Martindale M.Q."/>
            <person name="Rokhsar D.S."/>
        </authorList>
    </citation>
    <scope>NUCLEOTIDE SEQUENCE [LARGE SCALE GENOMIC DNA]</scope>
    <source>
        <strain evidence="5">CH2 X CH6</strain>
    </source>
</reference>